<feature type="compositionally biased region" description="Gly residues" evidence="1">
    <location>
        <begin position="531"/>
        <end position="544"/>
    </location>
</feature>
<feature type="compositionally biased region" description="Polar residues" evidence="1">
    <location>
        <begin position="551"/>
        <end position="567"/>
    </location>
</feature>
<feature type="compositionally biased region" description="Basic and acidic residues" evidence="1">
    <location>
        <begin position="269"/>
        <end position="282"/>
    </location>
</feature>
<protein>
    <submittedName>
        <fullName evidence="2">Uncharacterized protein</fullName>
    </submittedName>
</protein>
<feature type="compositionally biased region" description="Low complexity" evidence="1">
    <location>
        <begin position="461"/>
        <end position="478"/>
    </location>
</feature>
<dbReference type="EMBL" id="CDMZ01000894">
    <property type="protein sequence ID" value="CEM23474.1"/>
    <property type="molecule type" value="Genomic_DNA"/>
</dbReference>
<name>A0A0G4G4X0_9ALVE</name>
<gene>
    <name evidence="2" type="ORF">Cvel_4174</name>
</gene>
<evidence type="ECO:0000313" key="2">
    <source>
        <dbReference type="EMBL" id="CEM23474.1"/>
    </source>
</evidence>
<feature type="region of interest" description="Disordered" evidence="1">
    <location>
        <begin position="613"/>
        <end position="642"/>
    </location>
</feature>
<dbReference type="VEuPathDB" id="CryptoDB:Cvel_4174"/>
<organism evidence="2">
    <name type="scientific">Chromera velia CCMP2878</name>
    <dbReference type="NCBI Taxonomy" id="1169474"/>
    <lineage>
        <taxon>Eukaryota</taxon>
        <taxon>Sar</taxon>
        <taxon>Alveolata</taxon>
        <taxon>Colpodellida</taxon>
        <taxon>Chromeraceae</taxon>
        <taxon>Chromera</taxon>
    </lineage>
</organism>
<evidence type="ECO:0000256" key="1">
    <source>
        <dbReference type="SAM" id="MobiDB-lite"/>
    </source>
</evidence>
<feature type="compositionally biased region" description="Low complexity" evidence="1">
    <location>
        <begin position="306"/>
        <end position="318"/>
    </location>
</feature>
<feature type="compositionally biased region" description="Basic and acidic residues" evidence="1">
    <location>
        <begin position="400"/>
        <end position="412"/>
    </location>
</feature>
<reference evidence="2" key="1">
    <citation type="submission" date="2014-11" db="EMBL/GenBank/DDBJ databases">
        <authorList>
            <person name="Otto D Thomas"/>
            <person name="Naeem Raeece"/>
        </authorList>
    </citation>
    <scope>NUCLEOTIDE SEQUENCE</scope>
</reference>
<feature type="compositionally biased region" description="Basic and acidic residues" evidence="1">
    <location>
        <begin position="481"/>
        <end position="491"/>
    </location>
</feature>
<feature type="compositionally biased region" description="Low complexity" evidence="1">
    <location>
        <begin position="501"/>
        <end position="511"/>
    </location>
</feature>
<feature type="region of interest" description="Disordered" evidence="1">
    <location>
        <begin position="388"/>
        <end position="589"/>
    </location>
</feature>
<accession>A0A0G4G4X0</accession>
<sequence length="642" mass="70506">MQQEKPAVGSTSMHPSFQWVKLEKTGLRSVYCERTFPIDGPRKPFKRPFVERNNACWTSARLPPPPSRERGREQMEEEGCEEEATFLQYSRAVGYSPERTRHCSKKVDAQRPHHAHARRANVRARMHHIKETTVLSDFGNPALRALSRQNANKTAGQTTYFIDPQTNRAWADIPKEFTSTQTPNHVCNFRDYLSALSAEQSENTPRHRPLPAQERGTHTPSGPGDLNELIRTAMLSSEGSQSARRKDGGPNLPTRPPPWHVTRWTLLQQKEKGEKEKEDTQMKEGNGQEEEGIVESAKQDSPPLPEAAEPTSPSAPATASAAYQTIVLEPFDGKALTHTYLSKVESGRYEDVYPPCLAETLLPLPVPNLPERPGRPIRIPRLDIRPYLRGEMLGGGDPSQRSRDSRRPHDLVKYPLLQRPSQANPDFPSLCPPDAAPAVLSKRPDSRRGYRIGVHGGAGLSSRPVSRASARPSSSSAVGRGWEKEKERQTAEESGALTRPATAATASASGGARKGVRFNAQPEAAERPATGNGGTAEALGGGDGNNLNENSARQNGSGEATVHQQQQQKEEEDNLTWGDSGSLRARGGTDATVPAALFRDAFIPRQLSKLAFDPFGDSTQFRWRQVGPPAVPSKETEKGEQG</sequence>
<proteinExistence type="predicted"/>
<dbReference type="AlphaFoldDB" id="A0A0G4G4X0"/>
<feature type="region of interest" description="Disordered" evidence="1">
    <location>
        <begin position="199"/>
        <end position="318"/>
    </location>
</feature>